<evidence type="ECO:0000256" key="1">
    <source>
        <dbReference type="ARBA" id="ARBA00005582"/>
    </source>
</evidence>
<evidence type="ECO:0000256" key="2">
    <source>
        <dbReference type="ARBA" id="ARBA00022801"/>
    </source>
</evidence>
<reference evidence="5" key="1">
    <citation type="submission" date="2020-06" db="EMBL/GenBank/DDBJ databases">
        <title>Draft genome of Bugula neritina, a colonial animal packing powerful symbionts and potential medicines.</title>
        <authorList>
            <person name="Rayko M."/>
        </authorList>
    </citation>
    <scope>NUCLEOTIDE SEQUENCE [LARGE SCALE GENOMIC DNA]</scope>
    <source>
        <strain evidence="5">Kwan_BN1</strain>
    </source>
</reference>
<gene>
    <name evidence="5" type="ORF">EB796_021723</name>
</gene>
<dbReference type="Gene3D" id="3.40.630.30">
    <property type="match status" value="1"/>
</dbReference>
<keyword evidence="2 3" id="KW-0378">Hydrolase</keyword>
<feature type="domain" description="Nudix hydrolase" evidence="4">
    <location>
        <begin position="143"/>
        <end position="271"/>
    </location>
</feature>
<evidence type="ECO:0000256" key="3">
    <source>
        <dbReference type="RuleBase" id="RU003476"/>
    </source>
</evidence>
<dbReference type="AlphaFoldDB" id="A0A7J7J2T9"/>
<accession>A0A7J7J2T9</accession>
<organism evidence="5 6">
    <name type="scientific">Bugula neritina</name>
    <name type="common">Brown bryozoan</name>
    <name type="synonym">Sertularia neritina</name>
    <dbReference type="NCBI Taxonomy" id="10212"/>
    <lineage>
        <taxon>Eukaryota</taxon>
        <taxon>Metazoa</taxon>
        <taxon>Spiralia</taxon>
        <taxon>Lophotrochozoa</taxon>
        <taxon>Bryozoa</taxon>
        <taxon>Gymnolaemata</taxon>
        <taxon>Cheilostomatida</taxon>
        <taxon>Flustrina</taxon>
        <taxon>Buguloidea</taxon>
        <taxon>Bugulidae</taxon>
        <taxon>Bugula</taxon>
    </lineage>
</organism>
<dbReference type="PANTHER" id="PTHR13994:SF13">
    <property type="entry name" value="FI03680P"/>
    <property type="match status" value="1"/>
</dbReference>
<dbReference type="InterPro" id="IPR000086">
    <property type="entry name" value="NUDIX_hydrolase_dom"/>
</dbReference>
<comment type="caution">
    <text evidence="5">The sequence shown here is derived from an EMBL/GenBank/DDBJ whole genome shotgun (WGS) entry which is preliminary data.</text>
</comment>
<evidence type="ECO:0000259" key="4">
    <source>
        <dbReference type="PROSITE" id="PS51462"/>
    </source>
</evidence>
<evidence type="ECO:0000313" key="5">
    <source>
        <dbReference type="EMBL" id="KAF6019981.1"/>
    </source>
</evidence>
<sequence>MLKKVWSVCKHLSKNLKLINRPSQLTTSILSARFSTQMAENASSTSAVFVEKQDRFKCVVLDLGKDCHVCADDQFKEKMTRSIDSWKSDGVRAITTFIPSSLSHRIPTLLDLGFDFHHANPGYVLMLRWLSETDTNNFPAYANHYVGVSGFVVNEHDEVLVIQERFTSGKMVWKFPGGGADTGEHIAETAQREVFEETGIKSKFLGILAFRHMHGFRYGCSDFYFSCLMKAESNVIKKCDQEISKCAWIKLSELEKEDLYPTNRFILNAYNQYLSSKGTLIQLNSIPNYTNTGFHTAYCAGQVSPSPTQSSCL</sequence>
<dbReference type="InterPro" id="IPR040618">
    <property type="entry name" value="Pre-Nudix"/>
</dbReference>
<dbReference type="PANTHER" id="PTHR13994">
    <property type="entry name" value="NUDIX HYDROLASE RELATED"/>
    <property type="match status" value="1"/>
</dbReference>
<dbReference type="InterPro" id="IPR015797">
    <property type="entry name" value="NUDIX_hydrolase-like_dom_sf"/>
</dbReference>
<dbReference type="InterPro" id="IPR020476">
    <property type="entry name" value="Nudix_hydrolase"/>
</dbReference>
<keyword evidence="6" id="KW-1185">Reference proteome</keyword>
<comment type="similarity">
    <text evidence="1 3">Belongs to the Nudix hydrolase family.</text>
</comment>
<name>A0A7J7J2T9_BUGNE</name>
<dbReference type="PRINTS" id="PR00502">
    <property type="entry name" value="NUDIXFAMILY"/>
</dbReference>
<dbReference type="InterPro" id="IPR003293">
    <property type="entry name" value="Nudix_hydrolase6-like"/>
</dbReference>
<protein>
    <recommendedName>
        <fullName evidence="4">Nudix hydrolase domain-containing protein</fullName>
    </recommendedName>
</protein>
<evidence type="ECO:0000313" key="6">
    <source>
        <dbReference type="Proteomes" id="UP000593567"/>
    </source>
</evidence>
<dbReference type="GO" id="GO:0051287">
    <property type="term" value="F:NAD binding"/>
    <property type="evidence" value="ECO:0007669"/>
    <property type="project" value="TreeGrafter"/>
</dbReference>
<dbReference type="OrthoDB" id="447842at2759"/>
<dbReference type="PROSITE" id="PS00893">
    <property type="entry name" value="NUDIX_BOX"/>
    <property type="match status" value="1"/>
</dbReference>
<dbReference type="CDD" id="cd04670">
    <property type="entry name" value="NUDIX_ASFGF2_Nudt6"/>
    <property type="match status" value="1"/>
</dbReference>
<dbReference type="GO" id="GO:0035529">
    <property type="term" value="F:NADH pyrophosphatase activity"/>
    <property type="evidence" value="ECO:0007669"/>
    <property type="project" value="TreeGrafter"/>
</dbReference>
<dbReference type="Proteomes" id="UP000593567">
    <property type="component" value="Unassembled WGS sequence"/>
</dbReference>
<dbReference type="Gene3D" id="3.90.79.10">
    <property type="entry name" value="Nucleoside Triphosphate Pyrophosphohydrolase"/>
    <property type="match status" value="1"/>
</dbReference>
<dbReference type="Pfam" id="PF00293">
    <property type="entry name" value="NUDIX"/>
    <property type="match status" value="1"/>
</dbReference>
<dbReference type="PRINTS" id="PR01356">
    <property type="entry name" value="GFGPROTEIN"/>
</dbReference>
<dbReference type="Pfam" id="PF18290">
    <property type="entry name" value="Nudix_hydro"/>
    <property type="match status" value="1"/>
</dbReference>
<dbReference type="SUPFAM" id="SSF55811">
    <property type="entry name" value="Nudix"/>
    <property type="match status" value="1"/>
</dbReference>
<dbReference type="EMBL" id="VXIV02003202">
    <property type="protein sequence ID" value="KAF6019981.1"/>
    <property type="molecule type" value="Genomic_DNA"/>
</dbReference>
<dbReference type="PROSITE" id="PS51462">
    <property type="entry name" value="NUDIX"/>
    <property type="match status" value="1"/>
</dbReference>
<dbReference type="InterPro" id="IPR020084">
    <property type="entry name" value="NUDIX_hydrolase_CS"/>
</dbReference>
<dbReference type="GO" id="GO:0047631">
    <property type="term" value="F:ADP-ribose diphosphatase activity"/>
    <property type="evidence" value="ECO:0007669"/>
    <property type="project" value="TreeGrafter"/>
</dbReference>
<proteinExistence type="inferred from homology"/>